<feature type="region of interest" description="Disordered" evidence="1">
    <location>
        <begin position="1"/>
        <end position="51"/>
    </location>
</feature>
<evidence type="ECO:0000313" key="3">
    <source>
        <dbReference type="Proteomes" id="UP001152759"/>
    </source>
</evidence>
<dbReference type="Proteomes" id="UP001152759">
    <property type="component" value="Chromosome 1"/>
</dbReference>
<keyword evidence="3" id="KW-1185">Reference proteome</keyword>
<feature type="compositionally biased region" description="Low complexity" evidence="1">
    <location>
        <begin position="7"/>
        <end position="19"/>
    </location>
</feature>
<name>A0A9P0EYK8_BEMTA</name>
<gene>
    <name evidence="2" type="ORF">BEMITA_LOCUS1835</name>
</gene>
<accession>A0A9P0EYK8</accession>
<feature type="region of interest" description="Disordered" evidence="1">
    <location>
        <begin position="125"/>
        <end position="146"/>
    </location>
</feature>
<sequence>MAGGEIQSAPQSPSSQGSPLFRQTDPTDEDQTYEPQVHGPKPCRNKKPTPQDNKFCQDDCDHKYSTPPRSVGTASWTVGKCKGKKCKCTFNYAAYGKWIKLKDRVKTMGDPNKLKKLVMKRCDREARGGPSGVVDESTTLERFDLD</sequence>
<dbReference type="AlphaFoldDB" id="A0A9P0EYK8"/>
<evidence type="ECO:0000313" key="2">
    <source>
        <dbReference type="EMBL" id="CAH0382279.1"/>
    </source>
</evidence>
<evidence type="ECO:0000256" key="1">
    <source>
        <dbReference type="SAM" id="MobiDB-lite"/>
    </source>
</evidence>
<organism evidence="2 3">
    <name type="scientific">Bemisia tabaci</name>
    <name type="common">Sweetpotato whitefly</name>
    <name type="synonym">Aleurodes tabaci</name>
    <dbReference type="NCBI Taxonomy" id="7038"/>
    <lineage>
        <taxon>Eukaryota</taxon>
        <taxon>Metazoa</taxon>
        <taxon>Ecdysozoa</taxon>
        <taxon>Arthropoda</taxon>
        <taxon>Hexapoda</taxon>
        <taxon>Insecta</taxon>
        <taxon>Pterygota</taxon>
        <taxon>Neoptera</taxon>
        <taxon>Paraneoptera</taxon>
        <taxon>Hemiptera</taxon>
        <taxon>Sternorrhyncha</taxon>
        <taxon>Aleyrodoidea</taxon>
        <taxon>Aleyrodidae</taxon>
        <taxon>Aleyrodinae</taxon>
        <taxon>Bemisia</taxon>
    </lineage>
</organism>
<dbReference type="EMBL" id="OU963862">
    <property type="protein sequence ID" value="CAH0382279.1"/>
    <property type="molecule type" value="Genomic_DNA"/>
</dbReference>
<reference evidence="2" key="1">
    <citation type="submission" date="2021-12" db="EMBL/GenBank/DDBJ databases">
        <authorList>
            <person name="King R."/>
        </authorList>
    </citation>
    <scope>NUCLEOTIDE SEQUENCE</scope>
</reference>
<protein>
    <submittedName>
        <fullName evidence="2">Uncharacterized protein</fullName>
    </submittedName>
</protein>
<proteinExistence type="predicted"/>